<protein>
    <submittedName>
        <fullName evidence="4">GNAT family N-acetyltransferase</fullName>
    </submittedName>
</protein>
<dbReference type="PANTHER" id="PTHR43877">
    <property type="entry name" value="AMINOALKYLPHOSPHONATE N-ACETYLTRANSFERASE-RELATED-RELATED"/>
    <property type="match status" value="1"/>
</dbReference>
<evidence type="ECO:0000256" key="2">
    <source>
        <dbReference type="ARBA" id="ARBA00023315"/>
    </source>
</evidence>
<dbReference type="Proteomes" id="UP000707731">
    <property type="component" value="Unassembled WGS sequence"/>
</dbReference>
<comment type="caution">
    <text evidence="4">The sequence shown here is derived from an EMBL/GenBank/DDBJ whole genome shotgun (WGS) entry which is preliminary data.</text>
</comment>
<dbReference type="InterPro" id="IPR050832">
    <property type="entry name" value="Bact_Acetyltransf"/>
</dbReference>
<dbReference type="Gene3D" id="3.40.630.30">
    <property type="match status" value="1"/>
</dbReference>
<dbReference type="InterPro" id="IPR016181">
    <property type="entry name" value="Acyl_CoA_acyltransferase"/>
</dbReference>
<proteinExistence type="predicted"/>
<dbReference type="Pfam" id="PF00583">
    <property type="entry name" value="Acetyltransf_1"/>
    <property type="match status" value="1"/>
</dbReference>
<feature type="domain" description="N-acetyltransferase" evidence="3">
    <location>
        <begin position="1"/>
        <end position="121"/>
    </location>
</feature>
<keyword evidence="5" id="KW-1185">Reference proteome</keyword>
<evidence type="ECO:0000256" key="1">
    <source>
        <dbReference type="ARBA" id="ARBA00022679"/>
    </source>
</evidence>
<gene>
    <name evidence="4" type="ORF">IU449_20675</name>
</gene>
<dbReference type="InterPro" id="IPR000182">
    <property type="entry name" value="GNAT_dom"/>
</dbReference>
<reference evidence="4 5" key="1">
    <citation type="submission" date="2020-10" db="EMBL/GenBank/DDBJ databases">
        <title>Identification of Nocardia species via Next-generation sequencing and recognition of intraspecies genetic diversity.</title>
        <authorList>
            <person name="Li P."/>
            <person name="Li P."/>
            <person name="Lu B."/>
        </authorList>
    </citation>
    <scope>NUCLEOTIDE SEQUENCE [LARGE SCALE GENOMIC DNA]</scope>
    <source>
        <strain evidence="4 5">BJ06-0143</strain>
    </source>
</reference>
<evidence type="ECO:0000313" key="4">
    <source>
        <dbReference type="EMBL" id="MBF6356927.1"/>
    </source>
</evidence>
<keyword evidence="1" id="KW-0808">Transferase</keyword>
<organism evidence="4 5">
    <name type="scientific">Nocardia higoensis</name>
    <dbReference type="NCBI Taxonomy" id="228599"/>
    <lineage>
        <taxon>Bacteria</taxon>
        <taxon>Bacillati</taxon>
        <taxon>Actinomycetota</taxon>
        <taxon>Actinomycetes</taxon>
        <taxon>Mycobacteriales</taxon>
        <taxon>Nocardiaceae</taxon>
        <taxon>Nocardia</taxon>
    </lineage>
</organism>
<dbReference type="PROSITE" id="PS51186">
    <property type="entry name" value="GNAT"/>
    <property type="match status" value="1"/>
</dbReference>
<dbReference type="EMBL" id="JADLQN010000004">
    <property type="protein sequence ID" value="MBF6356927.1"/>
    <property type="molecule type" value="Genomic_DNA"/>
</dbReference>
<keyword evidence="2" id="KW-0012">Acyltransferase</keyword>
<dbReference type="CDD" id="cd04301">
    <property type="entry name" value="NAT_SF"/>
    <property type="match status" value="1"/>
</dbReference>
<accession>A0ABS0DH81</accession>
<dbReference type="SUPFAM" id="SSF55729">
    <property type="entry name" value="Acyl-CoA N-acyltransferases (Nat)"/>
    <property type="match status" value="1"/>
</dbReference>
<name>A0ABS0DH81_9NOCA</name>
<evidence type="ECO:0000313" key="5">
    <source>
        <dbReference type="Proteomes" id="UP000707731"/>
    </source>
</evidence>
<evidence type="ECO:0000259" key="3">
    <source>
        <dbReference type="PROSITE" id="PS51186"/>
    </source>
</evidence>
<sequence>MTEIAEDEPPSPETLQSYVRAGRAWVIDDIDRPVAYLVADIVDGNAHIDQVSVRPEQRGRRLGKQLIDHLVGWARERGLPAVTLTTFTEVPWNGPYYARLGFRTVPPQEQTPGLRAVCAAEAAHGLQRWPRTCMRAEVASWITG</sequence>